<reference evidence="5 6" key="1">
    <citation type="submission" date="2018-05" db="EMBL/GenBank/DDBJ databases">
        <title>Complete genome sequence of Flagellimonas aquimarina ECD12 isolated from seaweed Ecklonia cava.</title>
        <authorList>
            <person name="Choi S."/>
            <person name="Seong C."/>
        </authorList>
    </citation>
    <scope>NUCLEOTIDE SEQUENCE [LARGE SCALE GENOMIC DNA]</scope>
    <source>
        <strain evidence="5 6">ECD12</strain>
    </source>
</reference>
<dbReference type="PROSITE" id="PS50005">
    <property type="entry name" value="TPR"/>
    <property type="match status" value="1"/>
</dbReference>
<feature type="signal peptide" evidence="3">
    <location>
        <begin position="1"/>
        <end position="20"/>
    </location>
</feature>
<dbReference type="Pfam" id="PF08239">
    <property type="entry name" value="SH3_3"/>
    <property type="match status" value="1"/>
</dbReference>
<dbReference type="InterPro" id="IPR003646">
    <property type="entry name" value="SH3-like_bac-type"/>
</dbReference>
<gene>
    <name evidence="5" type="ORF">DKG77_04210</name>
</gene>
<keyword evidence="6" id="KW-1185">Reference proteome</keyword>
<dbReference type="Pfam" id="PF00515">
    <property type="entry name" value="TPR_1"/>
    <property type="match status" value="1"/>
</dbReference>
<dbReference type="SMART" id="SM00028">
    <property type="entry name" value="TPR"/>
    <property type="match status" value="2"/>
</dbReference>
<feature type="repeat" description="TPR" evidence="1">
    <location>
        <begin position="56"/>
        <end position="89"/>
    </location>
</feature>
<dbReference type="Gene3D" id="1.25.40.10">
    <property type="entry name" value="Tetratricopeptide repeat domain"/>
    <property type="match status" value="1"/>
</dbReference>
<evidence type="ECO:0000313" key="6">
    <source>
        <dbReference type="Proteomes" id="UP000245762"/>
    </source>
</evidence>
<proteinExistence type="predicted"/>
<dbReference type="SUPFAM" id="SSF48452">
    <property type="entry name" value="TPR-like"/>
    <property type="match status" value="1"/>
</dbReference>
<feature type="transmembrane region" description="Helical" evidence="2">
    <location>
        <begin position="159"/>
        <end position="181"/>
    </location>
</feature>
<evidence type="ECO:0000256" key="1">
    <source>
        <dbReference type="PROSITE-ProRule" id="PRU00339"/>
    </source>
</evidence>
<organism evidence="5 6">
    <name type="scientific">Flagellimonas aquimarina</name>
    <dbReference type="NCBI Taxonomy" id="2201895"/>
    <lineage>
        <taxon>Bacteria</taxon>
        <taxon>Pseudomonadati</taxon>
        <taxon>Bacteroidota</taxon>
        <taxon>Flavobacteriia</taxon>
        <taxon>Flavobacteriales</taxon>
        <taxon>Flavobacteriaceae</taxon>
        <taxon>Flagellimonas</taxon>
    </lineage>
</organism>
<keyword evidence="1" id="KW-0802">TPR repeat</keyword>
<dbReference type="OrthoDB" id="9776208at2"/>
<accession>A0A316L3P4</accession>
<comment type="caution">
    <text evidence="5">The sequence shown here is derived from an EMBL/GenBank/DDBJ whole genome shotgun (WGS) entry which is preliminary data.</text>
</comment>
<protein>
    <submittedName>
        <fullName evidence="5">Ion channel protein</fullName>
    </submittedName>
</protein>
<dbReference type="RefSeq" id="WP_109660486.1">
    <property type="nucleotide sequence ID" value="NZ_QGEG01000001.1"/>
</dbReference>
<dbReference type="PROSITE" id="PS51781">
    <property type="entry name" value="SH3B"/>
    <property type="match status" value="1"/>
</dbReference>
<dbReference type="Proteomes" id="UP000245762">
    <property type="component" value="Unassembled WGS sequence"/>
</dbReference>
<name>A0A316L3P4_9FLAO</name>
<sequence>MSIKKLSLLICLFSFCFGIAQNNSLFTAATENYNKGEYTKAIEKYEQILKNGEHSAELYFNLGNCHYKLNAIGPSIFYYEKALLLKPNDSEILNNLGYAQNMRLDAVEKMPKTEIAQLYSNFVNILSFDQWAYLAVSLFILFVLAYLTYFFLRFASQKRVAFIASMLSMILGVLSILIAYLQYQDFKSDNPAIIFSKEIKITSEPNNNSEVVFTLHEGTKVNVLEKLNDWKKIRLSDGQTGWLLEENLRLLKDF</sequence>
<dbReference type="EMBL" id="QGEG01000001">
    <property type="protein sequence ID" value="PWL40038.1"/>
    <property type="molecule type" value="Genomic_DNA"/>
</dbReference>
<evidence type="ECO:0000313" key="5">
    <source>
        <dbReference type="EMBL" id="PWL40038.1"/>
    </source>
</evidence>
<keyword evidence="2" id="KW-0812">Transmembrane</keyword>
<feature type="chain" id="PRO_5016260588" evidence="3">
    <location>
        <begin position="21"/>
        <end position="254"/>
    </location>
</feature>
<evidence type="ECO:0000256" key="2">
    <source>
        <dbReference type="SAM" id="Phobius"/>
    </source>
</evidence>
<feature type="transmembrane region" description="Helical" evidence="2">
    <location>
        <begin position="131"/>
        <end position="152"/>
    </location>
</feature>
<dbReference type="AlphaFoldDB" id="A0A316L3P4"/>
<keyword evidence="3" id="KW-0732">Signal</keyword>
<dbReference type="SMART" id="SM00287">
    <property type="entry name" value="SH3b"/>
    <property type="match status" value="1"/>
</dbReference>
<dbReference type="Gene3D" id="2.30.30.40">
    <property type="entry name" value="SH3 Domains"/>
    <property type="match status" value="1"/>
</dbReference>
<feature type="domain" description="SH3b" evidence="4">
    <location>
        <begin position="184"/>
        <end position="252"/>
    </location>
</feature>
<keyword evidence="2" id="KW-0472">Membrane</keyword>
<keyword evidence="2" id="KW-1133">Transmembrane helix</keyword>
<dbReference type="InterPro" id="IPR019734">
    <property type="entry name" value="TPR_rpt"/>
</dbReference>
<dbReference type="InterPro" id="IPR011990">
    <property type="entry name" value="TPR-like_helical_dom_sf"/>
</dbReference>
<evidence type="ECO:0000256" key="3">
    <source>
        <dbReference type="SAM" id="SignalP"/>
    </source>
</evidence>
<evidence type="ECO:0000259" key="4">
    <source>
        <dbReference type="PROSITE" id="PS51781"/>
    </source>
</evidence>